<dbReference type="GO" id="GO:0005615">
    <property type="term" value="C:extracellular space"/>
    <property type="evidence" value="ECO:0007669"/>
    <property type="project" value="TreeGrafter"/>
</dbReference>
<gene>
    <name evidence="7" type="ORF">KI688_008912</name>
</gene>
<dbReference type="PRINTS" id="PR00723">
    <property type="entry name" value="SUBTILISIN"/>
</dbReference>
<dbReference type="Proteomes" id="UP000707451">
    <property type="component" value="Unassembled WGS sequence"/>
</dbReference>
<dbReference type="GO" id="GO:0004252">
    <property type="term" value="F:serine-type endopeptidase activity"/>
    <property type="evidence" value="ECO:0007669"/>
    <property type="project" value="InterPro"/>
</dbReference>
<dbReference type="PANTHER" id="PTHR43806:SF11">
    <property type="entry name" value="CEREVISIN-RELATED"/>
    <property type="match status" value="1"/>
</dbReference>
<keyword evidence="4" id="KW-0720">Serine protease</keyword>
<dbReference type="InterPro" id="IPR015500">
    <property type="entry name" value="Peptidase_S8_subtilisin-rel"/>
</dbReference>
<sequence length="212" mass="22350">MEFSETDEHGHGTHIAAIIGGRTYGVAKLVTIVSIKAFNTRGKGSSDNVIKALEWVAQEAVGGRSVVNMSFRCPRNKSIDKLVTDLFNNNILSIVAAGNDRNQNISYASPSGAPSAYTVAAIDDMNSFFVNNSRGAGIRVYAPGVRIASAGIRQQNVHVASGTSMAAAHVTGVAALYLSTNAGPMTSQQLIQMLNANATQIPGISRGIIFNR</sequence>
<dbReference type="AlphaFoldDB" id="A0A9P8BMH7"/>
<dbReference type="EMBL" id="JAHRHY010000033">
    <property type="protein sequence ID" value="KAG9060761.1"/>
    <property type="molecule type" value="Genomic_DNA"/>
</dbReference>
<comment type="caution">
    <text evidence="5">Lacks conserved residue(s) required for the propagation of feature annotation.</text>
</comment>
<dbReference type="Pfam" id="PF00082">
    <property type="entry name" value="Peptidase_S8"/>
    <property type="match status" value="1"/>
</dbReference>
<evidence type="ECO:0000313" key="8">
    <source>
        <dbReference type="Proteomes" id="UP000707451"/>
    </source>
</evidence>
<reference evidence="7" key="1">
    <citation type="submission" date="2021-06" db="EMBL/GenBank/DDBJ databases">
        <title>Genome Sequence of Mortierella hyaline Strain SCG-10, a Cold-Adapted, Nitrate-Reducing Fungus Isolated from Soil in Minnesota, USA.</title>
        <authorList>
            <person name="Aldossari N."/>
        </authorList>
    </citation>
    <scope>NUCLEOTIDE SEQUENCE</scope>
    <source>
        <strain evidence="7">SCG-10</strain>
    </source>
</reference>
<proteinExistence type="inferred from homology"/>
<evidence type="ECO:0000256" key="1">
    <source>
        <dbReference type="ARBA" id="ARBA00011073"/>
    </source>
</evidence>
<dbReference type="Gene3D" id="3.40.50.200">
    <property type="entry name" value="Peptidase S8/S53 domain"/>
    <property type="match status" value="1"/>
</dbReference>
<dbReference type="PROSITE" id="PS51892">
    <property type="entry name" value="SUBTILASE"/>
    <property type="match status" value="1"/>
</dbReference>
<keyword evidence="2" id="KW-0645">Protease</keyword>
<evidence type="ECO:0000256" key="4">
    <source>
        <dbReference type="ARBA" id="ARBA00022825"/>
    </source>
</evidence>
<organism evidence="7 8">
    <name type="scientific">Linnemannia hyalina</name>
    <dbReference type="NCBI Taxonomy" id="64524"/>
    <lineage>
        <taxon>Eukaryota</taxon>
        <taxon>Fungi</taxon>
        <taxon>Fungi incertae sedis</taxon>
        <taxon>Mucoromycota</taxon>
        <taxon>Mortierellomycotina</taxon>
        <taxon>Mortierellomycetes</taxon>
        <taxon>Mortierellales</taxon>
        <taxon>Mortierellaceae</taxon>
        <taxon>Linnemannia</taxon>
    </lineage>
</organism>
<name>A0A9P8BMH7_9FUNG</name>
<dbReference type="InterPro" id="IPR050131">
    <property type="entry name" value="Peptidase_S8_subtilisin-like"/>
</dbReference>
<protein>
    <recommendedName>
        <fullName evidence="6">Peptidase S8/S53 domain-containing protein</fullName>
    </recommendedName>
</protein>
<dbReference type="PANTHER" id="PTHR43806">
    <property type="entry name" value="PEPTIDASE S8"/>
    <property type="match status" value="1"/>
</dbReference>
<dbReference type="GO" id="GO:0006508">
    <property type="term" value="P:proteolysis"/>
    <property type="evidence" value="ECO:0007669"/>
    <property type="project" value="UniProtKB-KW"/>
</dbReference>
<evidence type="ECO:0000256" key="5">
    <source>
        <dbReference type="PROSITE-ProRule" id="PRU01240"/>
    </source>
</evidence>
<comment type="caution">
    <text evidence="7">The sequence shown here is derived from an EMBL/GenBank/DDBJ whole genome shotgun (WGS) entry which is preliminary data.</text>
</comment>
<comment type="similarity">
    <text evidence="1 5">Belongs to the peptidase S8 family.</text>
</comment>
<accession>A0A9P8BMH7</accession>
<dbReference type="InterPro" id="IPR000209">
    <property type="entry name" value="Peptidase_S8/S53_dom"/>
</dbReference>
<feature type="domain" description="Peptidase S8/S53" evidence="6">
    <location>
        <begin position="5"/>
        <end position="200"/>
    </location>
</feature>
<dbReference type="SUPFAM" id="SSF52743">
    <property type="entry name" value="Subtilisin-like"/>
    <property type="match status" value="1"/>
</dbReference>
<evidence type="ECO:0000259" key="6">
    <source>
        <dbReference type="Pfam" id="PF00082"/>
    </source>
</evidence>
<dbReference type="InterPro" id="IPR036852">
    <property type="entry name" value="Peptidase_S8/S53_dom_sf"/>
</dbReference>
<dbReference type="OrthoDB" id="2284903at2759"/>
<evidence type="ECO:0000313" key="7">
    <source>
        <dbReference type="EMBL" id="KAG9060761.1"/>
    </source>
</evidence>
<keyword evidence="8" id="KW-1185">Reference proteome</keyword>
<evidence type="ECO:0000256" key="2">
    <source>
        <dbReference type="ARBA" id="ARBA00022670"/>
    </source>
</evidence>
<keyword evidence="3" id="KW-0378">Hydrolase</keyword>
<evidence type="ECO:0000256" key="3">
    <source>
        <dbReference type="ARBA" id="ARBA00022801"/>
    </source>
</evidence>